<protein>
    <submittedName>
        <fullName evidence="6">Uncharacterized protein</fullName>
    </submittedName>
</protein>
<evidence type="ECO:0000256" key="3">
    <source>
        <dbReference type="ARBA" id="ARBA00022989"/>
    </source>
</evidence>
<dbReference type="InterPro" id="IPR004776">
    <property type="entry name" value="Mem_transp_PIN-like"/>
</dbReference>
<dbReference type="GO" id="GO:0016020">
    <property type="term" value="C:membrane"/>
    <property type="evidence" value="ECO:0007669"/>
    <property type="project" value="UniProtKB-SubCell"/>
</dbReference>
<dbReference type="Proteomes" id="UP000812287">
    <property type="component" value="Unassembled WGS sequence"/>
</dbReference>
<evidence type="ECO:0000256" key="5">
    <source>
        <dbReference type="SAM" id="Phobius"/>
    </source>
</evidence>
<dbReference type="OrthoDB" id="2499604at2759"/>
<name>A0A9P7VY39_9AGAR</name>
<dbReference type="GO" id="GO:0005783">
    <property type="term" value="C:endoplasmic reticulum"/>
    <property type="evidence" value="ECO:0007669"/>
    <property type="project" value="TreeGrafter"/>
</dbReference>
<sequence>MADPPILPLLKTVFTSILEVFLLCWAGYILAGQGILDKKTQKQLNRLNVSLFTPALLFSKVAFFLSPGEFFVHRSRHWQCHGQMRLFADFLPDLRVLCLILPMQVPDSPLSSFCRCGAPLASKICSFKDISPVVVGLISGMLF</sequence>
<feature type="transmembrane region" description="Helical" evidence="5">
    <location>
        <begin position="12"/>
        <end position="31"/>
    </location>
</feature>
<dbReference type="GO" id="GO:0055085">
    <property type="term" value="P:transmembrane transport"/>
    <property type="evidence" value="ECO:0007669"/>
    <property type="project" value="InterPro"/>
</dbReference>
<evidence type="ECO:0000256" key="4">
    <source>
        <dbReference type="ARBA" id="ARBA00023136"/>
    </source>
</evidence>
<accession>A0A9P7VY39</accession>
<evidence type="ECO:0000256" key="2">
    <source>
        <dbReference type="ARBA" id="ARBA00022692"/>
    </source>
</evidence>
<keyword evidence="7" id="KW-1185">Reference proteome</keyword>
<evidence type="ECO:0000256" key="1">
    <source>
        <dbReference type="ARBA" id="ARBA00004141"/>
    </source>
</evidence>
<keyword evidence="4 5" id="KW-0472">Membrane</keyword>
<dbReference type="GeneID" id="66104352"/>
<evidence type="ECO:0000313" key="6">
    <source>
        <dbReference type="EMBL" id="KAG7448870.1"/>
    </source>
</evidence>
<dbReference type="PANTHER" id="PTHR31794">
    <property type="entry name" value="AUXIN EFFLUX TRANSPORTER FAMILY PROTEIN (EUROFUNG)"/>
    <property type="match status" value="1"/>
</dbReference>
<gene>
    <name evidence="6" type="ORF">BT62DRAFT_731641</name>
</gene>
<reference evidence="6" key="1">
    <citation type="submission" date="2020-11" db="EMBL/GenBank/DDBJ databases">
        <title>Adaptations for nitrogen fixation in a non-lichenized fungal sporocarp promotes dispersal by wood-feeding termites.</title>
        <authorList>
            <consortium name="DOE Joint Genome Institute"/>
            <person name="Koch R.A."/>
            <person name="Yoon G."/>
            <person name="Arayal U."/>
            <person name="Lail K."/>
            <person name="Amirebrahimi M."/>
            <person name="Labutti K."/>
            <person name="Lipzen A."/>
            <person name="Riley R."/>
            <person name="Barry K."/>
            <person name="Henrissat B."/>
            <person name="Grigoriev I.V."/>
            <person name="Herr J.R."/>
            <person name="Aime M.C."/>
        </authorList>
    </citation>
    <scope>NUCLEOTIDE SEQUENCE</scope>
    <source>
        <strain evidence="6">MCA 3950</strain>
    </source>
</reference>
<dbReference type="RefSeq" id="XP_043042370.1">
    <property type="nucleotide sequence ID" value="XM_043182056.1"/>
</dbReference>
<evidence type="ECO:0000313" key="7">
    <source>
        <dbReference type="Proteomes" id="UP000812287"/>
    </source>
</evidence>
<comment type="subcellular location">
    <subcellularLocation>
        <location evidence="1">Membrane</location>
        <topology evidence="1">Multi-pass membrane protein</topology>
    </subcellularLocation>
</comment>
<dbReference type="AlphaFoldDB" id="A0A9P7VY39"/>
<keyword evidence="2 5" id="KW-0812">Transmembrane</keyword>
<comment type="caution">
    <text evidence="6">The sequence shown here is derived from an EMBL/GenBank/DDBJ whole genome shotgun (WGS) entry which is preliminary data.</text>
</comment>
<dbReference type="EMBL" id="MU250529">
    <property type="protein sequence ID" value="KAG7448870.1"/>
    <property type="molecule type" value="Genomic_DNA"/>
</dbReference>
<feature type="transmembrane region" description="Helical" evidence="5">
    <location>
        <begin position="51"/>
        <end position="72"/>
    </location>
</feature>
<dbReference type="PANTHER" id="PTHR31794:SF2">
    <property type="entry name" value="AUXIN EFFLUX TRANSPORTER FAMILY PROTEIN (EUROFUNG)"/>
    <property type="match status" value="1"/>
</dbReference>
<keyword evidence="3 5" id="KW-1133">Transmembrane helix</keyword>
<organism evidence="6 7">
    <name type="scientific">Guyanagaster necrorhizus</name>
    <dbReference type="NCBI Taxonomy" id="856835"/>
    <lineage>
        <taxon>Eukaryota</taxon>
        <taxon>Fungi</taxon>
        <taxon>Dikarya</taxon>
        <taxon>Basidiomycota</taxon>
        <taxon>Agaricomycotina</taxon>
        <taxon>Agaricomycetes</taxon>
        <taxon>Agaricomycetidae</taxon>
        <taxon>Agaricales</taxon>
        <taxon>Marasmiineae</taxon>
        <taxon>Physalacriaceae</taxon>
        <taxon>Guyanagaster</taxon>
    </lineage>
</organism>
<dbReference type="Pfam" id="PF03547">
    <property type="entry name" value="Mem_trans"/>
    <property type="match status" value="1"/>
</dbReference>
<proteinExistence type="predicted"/>